<dbReference type="HOGENOM" id="CLU_107446_0_0_2"/>
<dbReference type="SMART" id="SM00709">
    <property type="entry name" value="Zpr1"/>
    <property type="match status" value="1"/>
</dbReference>
<gene>
    <name evidence="6" type="ordered locus">TTX_2048</name>
</gene>
<dbReference type="STRING" id="768679.TTX_2048"/>
<dbReference type="Proteomes" id="UP000002654">
    <property type="component" value="Chromosome"/>
</dbReference>
<dbReference type="eggNOG" id="arCOG04265">
    <property type="taxonomic scope" value="Archaea"/>
</dbReference>
<dbReference type="GO" id="GO:0008270">
    <property type="term" value="F:zinc ion binding"/>
    <property type="evidence" value="ECO:0007669"/>
    <property type="project" value="UniProtKB-KW"/>
</dbReference>
<evidence type="ECO:0000256" key="1">
    <source>
        <dbReference type="ARBA" id="ARBA00008354"/>
    </source>
</evidence>
<dbReference type="PaxDb" id="768679-TTX_2048"/>
<dbReference type="Gene3D" id="2.20.25.420">
    <property type="entry name" value="ZPR1, zinc finger domain"/>
    <property type="match status" value="1"/>
</dbReference>
<dbReference type="InterPro" id="IPR040141">
    <property type="entry name" value="ZPR1"/>
</dbReference>
<keyword evidence="2" id="KW-0479">Metal-binding</keyword>
<dbReference type="Pfam" id="PF22794">
    <property type="entry name" value="jr-ZPR1"/>
    <property type="match status" value="1"/>
</dbReference>
<keyword evidence="4" id="KW-0862">Zinc</keyword>
<comment type="similarity">
    <text evidence="1">Belongs to the ZPR1 family.</text>
</comment>
<dbReference type="InterPro" id="IPR004457">
    <property type="entry name" value="Znf_ZPR1"/>
</dbReference>
<accession>G4RM66</accession>
<reference evidence="6 7" key="1">
    <citation type="journal article" date="2011" name="PLoS ONE">
        <title>The complete genome sequence of Thermoproteus tenax: a physiologically versatile member of the Crenarchaeota.</title>
        <authorList>
            <person name="Siebers B."/>
            <person name="Zaparty M."/>
            <person name="Raddatz G."/>
            <person name="Tjaden B."/>
            <person name="Albers S.V."/>
            <person name="Bell S.D."/>
            <person name="Blombach F."/>
            <person name="Kletzin A."/>
            <person name="Kyrpides N."/>
            <person name="Lanz C."/>
            <person name="Plagens A."/>
            <person name="Rampp M."/>
            <person name="Rosinus A."/>
            <person name="von Jan M."/>
            <person name="Makarova K.S."/>
            <person name="Klenk H.P."/>
            <person name="Schuster S.C."/>
            <person name="Hensel R."/>
        </authorList>
    </citation>
    <scope>NUCLEOTIDE SEQUENCE [LARGE SCALE GENOMIC DNA]</scope>
    <source>
        <strain evidence="7">ATCC 35583 / DSM 2078 / JCM 9277 / NBRC 100435 / Kra 1</strain>
    </source>
</reference>
<dbReference type="InterPro" id="IPR042451">
    <property type="entry name" value="ZPR1_A/B_dom"/>
</dbReference>
<dbReference type="InterPro" id="IPR056180">
    <property type="entry name" value="ZPR1_jr_dom"/>
</dbReference>
<evidence type="ECO:0000256" key="4">
    <source>
        <dbReference type="ARBA" id="ARBA00022833"/>
    </source>
</evidence>
<dbReference type="AlphaFoldDB" id="G4RM66"/>
<evidence type="ECO:0000256" key="2">
    <source>
        <dbReference type="ARBA" id="ARBA00022723"/>
    </source>
</evidence>
<proteinExistence type="inferred from homology"/>
<dbReference type="PANTHER" id="PTHR10876">
    <property type="entry name" value="ZINC FINGER PROTEIN ZPR1"/>
    <property type="match status" value="1"/>
</dbReference>
<dbReference type="NCBIfam" id="TIGR00310">
    <property type="entry name" value="ZPR1_znf"/>
    <property type="match status" value="1"/>
</dbReference>
<feature type="domain" description="Zinc finger ZPR1-type" evidence="5">
    <location>
        <begin position="9"/>
        <end position="163"/>
    </location>
</feature>
<sequence length="192" mass="21089">MSVVTQIVTRCPACGAETFHYTEFLYEAPYYGNLVVSVGVCKSCGYRFFDVDYADAGSPTRVVFKAENGMDVAKSLLVRSKTGSIKSPELGFSLEPGLHGEPFITTVEGFLMKTIDYAESLRALEPESADKVDEFIRKVQRAIEEGGFTLVIEDPQGKSLVIPWRPETVRVEHLDNTQPDIASTVGDRAPGT</sequence>
<dbReference type="Gene3D" id="2.60.120.1040">
    <property type="entry name" value="ZPR1, A/B domain"/>
    <property type="match status" value="1"/>
</dbReference>
<dbReference type="InterPro" id="IPR042452">
    <property type="entry name" value="ZPR1_Znf1/2"/>
</dbReference>
<keyword evidence="3" id="KW-0863">Zinc-finger</keyword>
<evidence type="ECO:0000259" key="5">
    <source>
        <dbReference type="SMART" id="SM00709"/>
    </source>
</evidence>
<dbReference type="GeneID" id="52284672"/>
<keyword evidence="7" id="KW-1185">Reference proteome</keyword>
<dbReference type="KEGG" id="ttn:TTX_2048"/>
<dbReference type="PATRIC" id="fig|768679.9.peg.2073"/>
<dbReference type="OrthoDB" id="14924at2157"/>
<organism evidence="6 7">
    <name type="scientific">Thermoproteus tenax (strain ATCC 35583 / DSM 2078 / JCM 9277 / NBRC 100435 / Kra 1)</name>
    <dbReference type="NCBI Taxonomy" id="768679"/>
    <lineage>
        <taxon>Archaea</taxon>
        <taxon>Thermoproteota</taxon>
        <taxon>Thermoprotei</taxon>
        <taxon>Thermoproteales</taxon>
        <taxon>Thermoproteaceae</taxon>
        <taxon>Thermoproteus</taxon>
    </lineage>
</organism>
<evidence type="ECO:0000256" key="3">
    <source>
        <dbReference type="ARBA" id="ARBA00022771"/>
    </source>
</evidence>
<name>G4RM66_THETK</name>
<evidence type="ECO:0000313" key="6">
    <source>
        <dbReference type="EMBL" id="CCC82661.1"/>
    </source>
</evidence>
<protein>
    <submittedName>
        <fullName evidence="6">C4-type Zn-finger protein</fullName>
    </submittedName>
</protein>
<dbReference type="RefSeq" id="WP_014127914.1">
    <property type="nucleotide sequence ID" value="NC_016070.1"/>
</dbReference>
<dbReference type="EMBL" id="FN869859">
    <property type="protein sequence ID" value="CCC82661.1"/>
    <property type="molecule type" value="Genomic_DNA"/>
</dbReference>
<evidence type="ECO:0000313" key="7">
    <source>
        <dbReference type="Proteomes" id="UP000002654"/>
    </source>
</evidence>
<dbReference type="PANTHER" id="PTHR10876:SF0">
    <property type="entry name" value="ZINC FINGER PROTEIN ZPR1"/>
    <property type="match status" value="1"/>
</dbReference>